<dbReference type="EMBL" id="JAUDJE010000003">
    <property type="protein sequence ID" value="MDM9558480.1"/>
    <property type="molecule type" value="Genomic_DNA"/>
</dbReference>
<evidence type="ECO:0000313" key="4">
    <source>
        <dbReference type="Proteomes" id="UP001175604"/>
    </source>
</evidence>
<protein>
    <submittedName>
        <fullName evidence="3">SDR family oxidoreductase</fullName>
        <ecNumber evidence="3">1.-.-.-</ecNumber>
    </submittedName>
</protein>
<sequence length="255" mass="25982">MGKHAVVTGAASGIGADCSRDLLRRGHTVFGLDRDEQQLKQMAAAANGAPGKFVPIACDVSSAASVTQAFACIRALTTTLDSLVCSAGVFRTGALMELAEADYDALFDINTKGCWLAAKAAYPLLKCAATPDAPARIVFVASAAALRPKTGGGAYAASKVALTTLTRVLAVELASQSILVNAVAPATVDTPLVQQLMADTAAGGYRVSGVSPLGRVARPPDITAVIRFLLGEDSRYMTGTAIPVDGGTVAAVLST</sequence>
<dbReference type="Pfam" id="PF13561">
    <property type="entry name" value="adh_short_C2"/>
    <property type="match status" value="1"/>
</dbReference>
<dbReference type="EC" id="1.-.-.-" evidence="3"/>
<keyword evidence="2 3" id="KW-0560">Oxidoreductase</keyword>
<reference evidence="3" key="1">
    <citation type="submission" date="2023-06" db="EMBL/GenBank/DDBJ databases">
        <title>full genome analysis of Phenantherene degrader P3.</title>
        <authorList>
            <person name="Akbar A."/>
            <person name="Rahmeh R."/>
            <person name="Kishk M."/>
        </authorList>
    </citation>
    <scope>NUCLEOTIDE SEQUENCE</scope>
    <source>
        <strain evidence="3">P3</strain>
    </source>
</reference>
<comment type="caution">
    <text evidence="3">The sequence shown here is derived from an EMBL/GenBank/DDBJ whole genome shotgun (WGS) entry which is preliminary data.</text>
</comment>
<accession>A0ABT7VZW8</accession>
<dbReference type="Gene3D" id="3.40.50.720">
    <property type="entry name" value="NAD(P)-binding Rossmann-like Domain"/>
    <property type="match status" value="1"/>
</dbReference>
<dbReference type="InterPro" id="IPR002347">
    <property type="entry name" value="SDR_fam"/>
</dbReference>
<dbReference type="CDD" id="cd05233">
    <property type="entry name" value="SDR_c"/>
    <property type="match status" value="1"/>
</dbReference>
<organism evidence="3 4">
    <name type="scientific">Bordetella petrii</name>
    <dbReference type="NCBI Taxonomy" id="94624"/>
    <lineage>
        <taxon>Bacteria</taxon>
        <taxon>Pseudomonadati</taxon>
        <taxon>Pseudomonadota</taxon>
        <taxon>Betaproteobacteria</taxon>
        <taxon>Burkholderiales</taxon>
        <taxon>Alcaligenaceae</taxon>
        <taxon>Bordetella</taxon>
    </lineage>
</organism>
<dbReference type="InterPro" id="IPR020904">
    <property type="entry name" value="Sc_DH/Rdtase_CS"/>
</dbReference>
<dbReference type="SUPFAM" id="SSF51735">
    <property type="entry name" value="NAD(P)-binding Rossmann-fold domains"/>
    <property type="match status" value="1"/>
</dbReference>
<dbReference type="GO" id="GO:0016491">
    <property type="term" value="F:oxidoreductase activity"/>
    <property type="evidence" value="ECO:0007669"/>
    <property type="project" value="UniProtKB-KW"/>
</dbReference>
<dbReference type="PRINTS" id="PR00080">
    <property type="entry name" value="SDRFAMILY"/>
</dbReference>
<proteinExistence type="inferred from homology"/>
<gene>
    <name evidence="3" type="ORF">QUC21_05525</name>
</gene>
<dbReference type="RefSeq" id="WP_289784578.1">
    <property type="nucleotide sequence ID" value="NZ_JAUDJE010000003.1"/>
</dbReference>
<dbReference type="InterPro" id="IPR036291">
    <property type="entry name" value="NAD(P)-bd_dom_sf"/>
</dbReference>
<name>A0ABT7VZW8_9BORD</name>
<dbReference type="PANTHER" id="PTHR43669:SF3">
    <property type="entry name" value="ALCOHOL DEHYDROGENASE, PUTATIVE (AFU_ORTHOLOGUE AFUA_3G03445)-RELATED"/>
    <property type="match status" value="1"/>
</dbReference>
<evidence type="ECO:0000256" key="2">
    <source>
        <dbReference type="ARBA" id="ARBA00023002"/>
    </source>
</evidence>
<dbReference type="Proteomes" id="UP001175604">
    <property type="component" value="Unassembled WGS sequence"/>
</dbReference>
<keyword evidence="4" id="KW-1185">Reference proteome</keyword>
<dbReference type="PROSITE" id="PS00061">
    <property type="entry name" value="ADH_SHORT"/>
    <property type="match status" value="1"/>
</dbReference>
<dbReference type="PRINTS" id="PR00081">
    <property type="entry name" value="GDHRDH"/>
</dbReference>
<evidence type="ECO:0000256" key="1">
    <source>
        <dbReference type="ARBA" id="ARBA00006484"/>
    </source>
</evidence>
<comment type="similarity">
    <text evidence="1">Belongs to the short-chain dehydrogenases/reductases (SDR) family.</text>
</comment>
<evidence type="ECO:0000313" key="3">
    <source>
        <dbReference type="EMBL" id="MDM9558480.1"/>
    </source>
</evidence>
<dbReference type="PANTHER" id="PTHR43669">
    <property type="entry name" value="5-KETO-D-GLUCONATE 5-REDUCTASE"/>
    <property type="match status" value="1"/>
</dbReference>